<feature type="compositionally biased region" description="Pro residues" evidence="1">
    <location>
        <begin position="104"/>
        <end position="114"/>
    </location>
</feature>
<feature type="domain" description="Protein CPL1-like" evidence="3">
    <location>
        <begin position="256"/>
        <end position="315"/>
    </location>
</feature>
<gene>
    <name evidence="4" type="ORF">PHLGIDRAFT_82504</name>
</gene>
<dbReference type="InterPro" id="IPR038955">
    <property type="entry name" value="PriA/CPL1_fungi"/>
</dbReference>
<proteinExistence type="predicted"/>
<sequence>MARLTSVLLFAAAALPYVFATNSNSCGSGEFFFADRSCCLPHGGQPSPPSPPAGTSCPTNGWYWHSDNECCVPSTPQTPSSPPPACESDCFWSSLNLNCKRSPPSTPTPTPVPTTTPTQPSTPATPSSSSDCQNGEFFFQLKSCCLPHGGHPNPPSPPSGTSCPTNGWYWHSDKECCVPSTPQTPSSPPPQCTSGCNWNSGDLKCYPQPPTTTSTPPKPSGYAGHKRHTKSRAITLCPNSMTACPIKGLMDMSGDYECFDTENELTSCGGCASTGAGQDCTAINHAWNVACNAGQCQVYTCAEGFKPSPDGKSCLSL</sequence>
<dbReference type="InterPro" id="IPR048661">
    <property type="entry name" value="CPL1-like"/>
</dbReference>
<dbReference type="AlphaFoldDB" id="A0A0C3P259"/>
<dbReference type="Proteomes" id="UP000053257">
    <property type="component" value="Unassembled WGS sequence"/>
</dbReference>
<dbReference type="HOGENOM" id="CLU_053902_0_0_1"/>
<dbReference type="EMBL" id="KN840442">
    <property type="protein sequence ID" value="KIP11959.1"/>
    <property type="molecule type" value="Genomic_DNA"/>
</dbReference>
<keyword evidence="5" id="KW-1185">Reference proteome</keyword>
<feature type="chain" id="PRO_5002176705" description="Protein CPL1-like domain-containing protein" evidence="2">
    <location>
        <begin position="21"/>
        <end position="317"/>
    </location>
</feature>
<accession>A0A0C3P259</accession>
<feature type="region of interest" description="Disordered" evidence="1">
    <location>
        <begin position="102"/>
        <end position="131"/>
    </location>
</feature>
<dbReference type="PANTHER" id="PTHR35192">
    <property type="entry name" value="PROTEIN, PUTATIVE-RELATED"/>
    <property type="match status" value="1"/>
</dbReference>
<protein>
    <recommendedName>
        <fullName evidence="3">Protein CPL1-like domain-containing protein</fullName>
    </recommendedName>
</protein>
<reference evidence="4 5" key="1">
    <citation type="journal article" date="2014" name="PLoS Genet.">
        <title>Analysis of the Phlebiopsis gigantea genome, transcriptome and secretome provides insight into its pioneer colonization strategies of wood.</title>
        <authorList>
            <person name="Hori C."/>
            <person name="Ishida T."/>
            <person name="Igarashi K."/>
            <person name="Samejima M."/>
            <person name="Suzuki H."/>
            <person name="Master E."/>
            <person name="Ferreira P."/>
            <person name="Ruiz-Duenas F.J."/>
            <person name="Held B."/>
            <person name="Canessa P."/>
            <person name="Larrondo L.F."/>
            <person name="Schmoll M."/>
            <person name="Druzhinina I.S."/>
            <person name="Kubicek C.P."/>
            <person name="Gaskell J.A."/>
            <person name="Kersten P."/>
            <person name="St John F."/>
            <person name="Glasner J."/>
            <person name="Sabat G."/>
            <person name="Splinter BonDurant S."/>
            <person name="Syed K."/>
            <person name="Yadav J."/>
            <person name="Mgbeahuruike A.C."/>
            <person name="Kovalchuk A."/>
            <person name="Asiegbu F.O."/>
            <person name="Lackner G."/>
            <person name="Hoffmeister D."/>
            <person name="Rencoret J."/>
            <person name="Gutierrez A."/>
            <person name="Sun H."/>
            <person name="Lindquist E."/>
            <person name="Barry K."/>
            <person name="Riley R."/>
            <person name="Grigoriev I.V."/>
            <person name="Henrissat B."/>
            <person name="Kues U."/>
            <person name="Berka R.M."/>
            <person name="Martinez A.T."/>
            <person name="Covert S.F."/>
            <person name="Blanchette R.A."/>
            <person name="Cullen D."/>
        </authorList>
    </citation>
    <scope>NUCLEOTIDE SEQUENCE [LARGE SCALE GENOMIC DNA]</scope>
    <source>
        <strain evidence="4 5">11061_1 CR5-6</strain>
    </source>
</reference>
<dbReference type="PANTHER" id="PTHR35192:SF2">
    <property type="entry name" value="APPLE DOMAIN-CONTAINING PROTEIN"/>
    <property type="match status" value="1"/>
</dbReference>
<evidence type="ECO:0000313" key="5">
    <source>
        <dbReference type="Proteomes" id="UP000053257"/>
    </source>
</evidence>
<evidence type="ECO:0000313" key="4">
    <source>
        <dbReference type="EMBL" id="KIP11959.1"/>
    </source>
</evidence>
<dbReference type="STRING" id="745531.A0A0C3P259"/>
<dbReference type="Pfam" id="PF21671">
    <property type="entry name" value="CPL1-like"/>
    <property type="match status" value="1"/>
</dbReference>
<evidence type="ECO:0000256" key="1">
    <source>
        <dbReference type="SAM" id="MobiDB-lite"/>
    </source>
</evidence>
<evidence type="ECO:0000259" key="3">
    <source>
        <dbReference type="Pfam" id="PF21671"/>
    </source>
</evidence>
<organism evidence="4 5">
    <name type="scientific">Phlebiopsis gigantea (strain 11061_1 CR5-6)</name>
    <name type="common">White-rot fungus</name>
    <name type="synonym">Peniophora gigantea</name>
    <dbReference type="NCBI Taxonomy" id="745531"/>
    <lineage>
        <taxon>Eukaryota</taxon>
        <taxon>Fungi</taxon>
        <taxon>Dikarya</taxon>
        <taxon>Basidiomycota</taxon>
        <taxon>Agaricomycotina</taxon>
        <taxon>Agaricomycetes</taxon>
        <taxon>Polyporales</taxon>
        <taxon>Phanerochaetaceae</taxon>
        <taxon>Phlebiopsis</taxon>
    </lineage>
</organism>
<name>A0A0C3P259_PHLG1</name>
<feature type="compositionally biased region" description="Low complexity" evidence="1">
    <location>
        <begin position="115"/>
        <end position="130"/>
    </location>
</feature>
<keyword evidence="2" id="KW-0732">Signal</keyword>
<dbReference type="OrthoDB" id="439917at2759"/>
<evidence type="ECO:0000256" key="2">
    <source>
        <dbReference type="SAM" id="SignalP"/>
    </source>
</evidence>
<feature type="signal peptide" evidence="2">
    <location>
        <begin position="1"/>
        <end position="20"/>
    </location>
</feature>